<dbReference type="Pfam" id="PF00072">
    <property type="entry name" value="Response_reg"/>
    <property type="match status" value="1"/>
</dbReference>
<dbReference type="Gene3D" id="3.40.1550.10">
    <property type="entry name" value="CheC-like"/>
    <property type="match status" value="1"/>
</dbReference>
<dbReference type="InterPro" id="IPR028976">
    <property type="entry name" value="CheC-like_sf"/>
</dbReference>
<evidence type="ECO:0000259" key="4">
    <source>
        <dbReference type="PROSITE" id="PS50110"/>
    </source>
</evidence>
<organism evidence="5 6">
    <name type="scientific">Saliniradius amylolyticus</name>
    <dbReference type="NCBI Taxonomy" id="2183582"/>
    <lineage>
        <taxon>Bacteria</taxon>
        <taxon>Pseudomonadati</taxon>
        <taxon>Pseudomonadota</taxon>
        <taxon>Gammaproteobacteria</taxon>
        <taxon>Alteromonadales</taxon>
        <taxon>Alteromonadaceae</taxon>
        <taxon>Saliniradius</taxon>
    </lineage>
</organism>
<dbReference type="Gene3D" id="3.40.50.2300">
    <property type="match status" value="1"/>
</dbReference>
<dbReference type="CDD" id="cd17593">
    <property type="entry name" value="REC_CheC-like"/>
    <property type="match status" value="1"/>
</dbReference>
<dbReference type="Proteomes" id="UP000245728">
    <property type="component" value="Chromosome"/>
</dbReference>
<dbReference type="OrthoDB" id="281471at2"/>
<keyword evidence="2 3" id="KW-0597">Phosphoprotein</keyword>
<dbReference type="KEGG" id="salh:HMF8227_00550"/>
<name>A0A2S2E093_9ALTE</name>
<dbReference type="SUPFAM" id="SSF52172">
    <property type="entry name" value="CheY-like"/>
    <property type="match status" value="1"/>
</dbReference>
<protein>
    <submittedName>
        <fullName evidence="5">Protein CcdB</fullName>
    </submittedName>
</protein>
<sequence length="335" mass="36939">MSTSVLICDDSKFARQQMARAIPQGWDVSLSFAENGQQALEAIKAGKADVTFLDLNMPVMDGYETMQQIRQQDLPTMVLVVSGDVQPEARKRMRELGALDFIAKPVDSGKLNALLRDYGLYDGLGKTRSVSTNTQATSDSEKLDIYREMANVAMGQAGDKLARLLGEFIHLPVPNVNVIAASELRMAVAEIQDRAYVSATSQGFVSEGVGGEALVIFDDADFSRILKLLRYPENDESEGLELEALMDVSNILIGACVNALSEQLGIVFSRNHPSLLGRHCNLDQLLTRNVSRWNEIVAIEIGYTIQSQNIHFDLLLLFPRHAIDGMVSYLTGDRQ</sequence>
<dbReference type="InterPro" id="IPR001789">
    <property type="entry name" value="Sig_transdc_resp-reg_receiver"/>
</dbReference>
<dbReference type="GO" id="GO:0000160">
    <property type="term" value="P:phosphorelay signal transduction system"/>
    <property type="evidence" value="ECO:0007669"/>
    <property type="project" value="InterPro"/>
</dbReference>
<dbReference type="PANTHER" id="PTHR44591:SF24">
    <property type="entry name" value="PROTEIN-GLUTAMATE METHYLESTERASE_PROTEIN-GLUTAMINE GLUTAMINASE 1"/>
    <property type="match status" value="1"/>
</dbReference>
<feature type="modified residue" description="4-aspartylphosphate" evidence="3">
    <location>
        <position position="54"/>
    </location>
</feature>
<reference evidence="5 6" key="1">
    <citation type="submission" date="2018-05" db="EMBL/GenBank/DDBJ databases">
        <title>Salinimonas sp. HMF8227 Genome sequencing and assembly.</title>
        <authorList>
            <person name="Kang H."/>
            <person name="Kang J."/>
            <person name="Cha I."/>
            <person name="Kim H."/>
            <person name="Joh K."/>
        </authorList>
    </citation>
    <scope>NUCLEOTIDE SEQUENCE [LARGE SCALE GENOMIC DNA]</scope>
    <source>
        <strain evidence="5 6">HMF8227</strain>
    </source>
</reference>
<keyword evidence="6" id="KW-1185">Reference proteome</keyword>
<dbReference type="InterPro" id="IPR011006">
    <property type="entry name" value="CheY-like_superfamily"/>
</dbReference>
<dbReference type="PANTHER" id="PTHR44591">
    <property type="entry name" value="STRESS RESPONSE REGULATOR PROTEIN 1"/>
    <property type="match status" value="1"/>
</dbReference>
<dbReference type="InterPro" id="IPR050595">
    <property type="entry name" value="Bact_response_regulator"/>
</dbReference>
<evidence type="ECO:0000256" key="3">
    <source>
        <dbReference type="PROSITE-ProRule" id="PRU00169"/>
    </source>
</evidence>
<keyword evidence="1" id="KW-0145">Chemotaxis</keyword>
<dbReference type="SUPFAM" id="SSF103039">
    <property type="entry name" value="CheC-like"/>
    <property type="match status" value="1"/>
</dbReference>
<evidence type="ECO:0000256" key="1">
    <source>
        <dbReference type="ARBA" id="ARBA00022500"/>
    </source>
</evidence>
<dbReference type="GO" id="GO:0006935">
    <property type="term" value="P:chemotaxis"/>
    <property type="evidence" value="ECO:0007669"/>
    <property type="project" value="UniProtKB-KW"/>
</dbReference>
<dbReference type="AlphaFoldDB" id="A0A2S2E093"/>
<evidence type="ECO:0000313" key="6">
    <source>
        <dbReference type="Proteomes" id="UP000245728"/>
    </source>
</evidence>
<proteinExistence type="predicted"/>
<gene>
    <name evidence="5" type="ORF">HMF8227_00550</name>
</gene>
<dbReference type="PROSITE" id="PS50110">
    <property type="entry name" value="RESPONSE_REGULATORY"/>
    <property type="match status" value="1"/>
</dbReference>
<evidence type="ECO:0000313" key="5">
    <source>
        <dbReference type="EMBL" id="AWL11046.1"/>
    </source>
</evidence>
<dbReference type="SMART" id="SM00448">
    <property type="entry name" value="REC"/>
    <property type="match status" value="1"/>
</dbReference>
<accession>A0A2S2E093</accession>
<feature type="domain" description="Response regulatory" evidence="4">
    <location>
        <begin position="4"/>
        <end position="119"/>
    </location>
</feature>
<dbReference type="CDD" id="cd17910">
    <property type="entry name" value="CheC_ClassII"/>
    <property type="match status" value="1"/>
</dbReference>
<dbReference type="RefSeq" id="WP_109338718.1">
    <property type="nucleotide sequence ID" value="NZ_CP029347.1"/>
</dbReference>
<evidence type="ECO:0000256" key="2">
    <source>
        <dbReference type="ARBA" id="ARBA00022553"/>
    </source>
</evidence>
<dbReference type="EMBL" id="CP029347">
    <property type="protein sequence ID" value="AWL11046.1"/>
    <property type="molecule type" value="Genomic_DNA"/>
</dbReference>